<dbReference type="EMBL" id="CADCXV010001171">
    <property type="protein sequence ID" value="CAB0042237.1"/>
    <property type="molecule type" value="Genomic_DNA"/>
</dbReference>
<name>A0A6H5J431_9HYME</name>
<reference evidence="1 2" key="1">
    <citation type="submission" date="2020-02" db="EMBL/GenBank/DDBJ databases">
        <authorList>
            <person name="Ferguson B K."/>
        </authorList>
    </citation>
    <scope>NUCLEOTIDE SEQUENCE [LARGE SCALE GENOMIC DNA]</scope>
</reference>
<sequence>MDLYEYRGDVRFYEKKKRCEDCEIGQVMRMNLYDATSVATFGIRGRVREPEVMRMDLYEYRVRRSALRKKCED</sequence>
<accession>A0A6H5J431</accession>
<keyword evidence="2" id="KW-1185">Reference proteome</keyword>
<organism evidence="1 2">
    <name type="scientific">Trichogramma brassicae</name>
    <dbReference type="NCBI Taxonomy" id="86971"/>
    <lineage>
        <taxon>Eukaryota</taxon>
        <taxon>Metazoa</taxon>
        <taxon>Ecdysozoa</taxon>
        <taxon>Arthropoda</taxon>
        <taxon>Hexapoda</taxon>
        <taxon>Insecta</taxon>
        <taxon>Pterygota</taxon>
        <taxon>Neoptera</taxon>
        <taxon>Endopterygota</taxon>
        <taxon>Hymenoptera</taxon>
        <taxon>Apocrita</taxon>
        <taxon>Proctotrupomorpha</taxon>
        <taxon>Chalcidoidea</taxon>
        <taxon>Trichogrammatidae</taxon>
        <taxon>Trichogramma</taxon>
    </lineage>
</organism>
<protein>
    <submittedName>
        <fullName evidence="1">Uncharacterized protein</fullName>
    </submittedName>
</protein>
<dbReference type="Proteomes" id="UP000479190">
    <property type="component" value="Unassembled WGS sequence"/>
</dbReference>
<proteinExistence type="predicted"/>
<gene>
    <name evidence="1" type="ORF">TBRA_LOCUS13869</name>
</gene>
<dbReference type="AlphaFoldDB" id="A0A6H5J431"/>
<evidence type="ECO:0000313" key="1">
    <source>
        <dbReference type="EMBL" id="CAB0042237.1"/>
    </source>
</evidence>
<evidence type="ECO:0000313" key="2">
    <source>
        <dbReference type="Proteomes" id="UP000479190"/>
    </source>
</evidence>